<dbReference type="Pfam" id="PF01042">
    <property type="entry name" value="Ribonuc_L-PSP"/>
    <property type="match status" value="1"/>
</dbReference>
<keyword evidence="2" id="KW-1185">Reference proteome</keyword>
<dbReference type="InterPro" id="IPR035959">
    <property type="entry name" value="RutC-like_sf"/>
</dbReference>
<dbReference type="InterPro" id="IPR006175">
    <property type="entry name" value="YjgF/YER057c/UK114"/>
</dbReference>
<sequence>MTVQARKFGYGVPWESLYGFSQALQAGETVYVSGQLSHDEAGTFIGAGDFELQTRTTFDNLDRVLKQFGAARNQIVETTTLVVDLRENFETLARLHAQYFDRHRPTSTAMGVVELALPDQLIEIGAVVRLDLET</sequence>
<dbReference type="RefSeq" id="WP_112438058.1">
    <property type="nucleotide sequence ID" value="NZ_CBDRHE010000044.1"/>
</dbReference>
<dbReference type="GO" id="GO:0005829">
    <property type="term" value="C:cytosol"/>
    <property type="evidence" value="ECO:0007669"/>
    <property type="project" value="TreeGrafter"/>
</dbReference>
<reference evidence="1 2" key="1">
    <citation type="journal article" date="2019" name="Int. J. Syst. Evol. Microbiol.">
        <title>Streptomyces cadmiisoli sp. nov., a novel actinomycete isolated from cadmium-contaminated soil.</title>
        <authorList>
            <person name="Li K."/>
            <person name="Tang X."/>
            <person name="Zhao J."/>
            <person name="Guo Y."/>
            <person name="Tang Y."/>
            <person name="Gao J."/>
        </authorList>
    </citation>
    <scope>NUCLEOTIDE SEQUENCE [LARGE SCALE GENOMIC DNA]</scope>
    <source>
        <strain evidence="1 2">ZFG47</strain>
    </source>
</reference>
<proteinExistence type="predicted"/>
<gene>
    <name evidence="1" type="ORF">DN051_04655</name>
</gene>
<protein>
    <submittedName>
        <fullName evidence="1">RidA family protein</fullName>
    </submittedName>
</protein>
<dbReference type="SUPFAM" id="SSF55298">
    <property type="entry name" value="YjgF-like"/>
    <property type="match status" value="1"/>
</dbReference>
<name>A0A2Z4ITE5_9ACTN</name>
<evidence type="ECO:0000313" key="2">
    <source>
        <dbReference type="Proteomes" id="UP000249616"/>
    </source>
</evidence>
<dbReference type="Proteomes" id="UP000249616">
    <property type="component" value="Chromosome"/>
</dbReference>
<dbReference type="GO" id="GO:0019239">
    <property type="term" value="F:deaminase activity"/>
    <property type="evidence" value="ECO:0007669"/>
    <property type="project" value="TreeGrafter"/>
</dbReference>
<dbReference type="Gene3D" id="3.30.1330.40">
    <property type="entry name" value="RutC-like"/>
    <property type="match status" value="1"/>
</dbReference>
<accession>A0A2Z4ITE5</accession>
<dbReference type="PANTHER" id="PTHR11803:SF39">
    <property type="entry name" value="2-IMINOBUTANOATE_2-IMINOPROPANOATE DEAMINASE"/>
    <property type="match status" value="1"/>
</dbReference>
<dbReference type="EMBL" id="CP030073">
    <property type="protein sequence ID" value="AWW36024.1"/>
    <property type="molecule type" value="Genomic_DNA"/>
</dbReference>
<organism evidence="1 2">
    <name type="scientific">Streptomyces cadmiisoli</name>
    <dbReference type="NCBI Taxonomy" id="2184053"/>
    <lineage>
        <taxon>Bacteria</taxon>
        <taxon>Bacillati</taxon>
        <taxon>Actinomycetota</taxon>
        <taxon>Actinomycetes</taxon>
        <taxon>Kitasatosporales</taxon>
        <taxon>Streptomycetaceae</taxon>
        <taxon>Streptomyces</taxon>
        <taxon>Streptomyces aurantiacus group</taxon>
    </lineage>
</organism>
<dbReference type="AlphaFoldDB" id="A0A2Z4ITE5"/>
<evidence type="ECO:0000313" key="1">
    <source>
        <dbReference type="EMBL" id="AWW36024.1"/>
    </source>
</evidence>
<dbReference type="KEGG" id="scad:DN051_04655"/>
<dbReference type="CDD" id="cd00448">
    <property type="entry name" value="YjgF_YER057c_UK114_family"/>
    <property type="match status" value="1"/>
</dbReference>
<dbReference type="PANTHER" id="PTHR11803">
    <property type="entry name" value="2-IMINOBUTANOATE/2-IMINOPROPANOATE DEAMINASE RIDA"/>
    <property type="match status" value="1"/>
</dbReference>